<comment type="similarity">
    <text evidence="2">Belongs to the plant rapid alkalinization factor (RALF) family.</text>
</comment>
<gene>
    <name evidence="8" type="ORF">LC_TR15126_c0_g1_i1_g.51262</name>
    <name evidence="9" type="ORF">LE_TR3970_c0_g1_i1_g.13297</name>
</gene>
<dbReference type="AlphaFoldDB" id="A0A1J3FDL6"/>
<comment type="subcellular location">
    <subcellularLocation>
        <location evidence="1">Secreted</location>
    </subcellularLocation>
</comment>
<keyword evidence="5 7" id="KW-0732">Signal</keyword>
<dbReference type="GO" id="GO:0005179">
    <property type="term" value="F:hormone activity"/>
    <property type="evidence" value="ECO:0007669"/>
    <property type="project" value="UniProtKB-KW"/>
</dbReference>
<evidence type="ECO:0000313" key="8">
    <source>
        <dbReference type="EMBL" id="JAU42202.1"/>
    </source>
</evidence>
<dbReference type="EMBL" id="GEVK01010630">
    <property type="protein sequence ID" value="JAU42202.1"/>
    <property type="molecule type" value="Transcribed_RNA"/>
</dbReference>
<dbReference type="PANTHER" id="PTHR33136:SF4">
    <property type="entry name" value="PROTEIN RALF-LIKE 32"/>
    <property type="match status" value="1"/>
</dbReference>
<dbReference type="Pfam" id="PF05498">
    <property type="entry name" value="RALF"/>
    <property type="match status" value="1"/>
</dbReference>
<accession>A0A1J3FDL6</accession>
<evidence type="ECO:0000256" key="1">
    <source>
        <dbReference type="ARBA" id="ARBA00004613"/>
    </source>
</evidence>
<reference evidence="8" key="1">
    <citation type="submission" date="2016-07" db="EMBL/GenBank/DDBJ databases">
        <title>De novo transcriptome assembly of four accessions of the metal hyperaccumulator plant Noccaea caerulescens.</title>
        <authorList>
            <person name="Blande D."/>
            <person name="Halimaa P."/>
            <person name="Tervahauta A.I."/>
            <person name="Aarts M.G."/>
            <person name="Karenlampi S.O."/>
        </authorList>
    </citation>
    <scope>NUCLEOTIDE SEQUENCE</scope>
</reference>
<evidence type="ECO:0000256" key="3">
    <source>
        <dbReference type="ARBA" id="ARBA00022525"/>
    </source>
</evidence>
<dbReference type="PANTHER" id="PTHR33136">
    <property type="entry name" value="RAPID ALKALINIZATION FACTOR-LIKE"/>
    <property type="match status" value="1"/>
</dbReference>
<dbReference type="GO" id="GO:0005576">
    <property type="term" value="C:extracellular region"/>
    <property type="evidence" value="ECO:0007669"/>
    <property type="project" value="UniProtKB-SubCell"/>
</dbReference>
<keyword evidence="6" id="KW-1015">Disulfide bond</keyword>
<sequence length="120" mass="13215">METKPSKIFFTISIILVCLLAHVTSKTSSSSSTTSLCNDSVAECSSVGESEEVTVIMESWSSQRLMEEQHRKLSYGTLRRNQPACDGGNPGESYTNKCLPPPSNPYSRGCSKHYRCARDT</sequence>
<dbReference type="InterPro" id="IPR008801">
    <property type="entry name" value="RALF"/>
</dbReference>
<evidence type="ECO:0000256" key="6">
    <source>
        <dbReference type="ARBA" id="ARBA00023157"/>
    </source>
</evidence>
<dbReference type="GO" id="GO:0009506">
    <property type="term" value="C:plasmodesma"/>
    <property type="evidence" value="ECO:0007669"/>
    <property type="project" value="TreeGrafter"/>
</dbReference>
<keyword evidence="3" id="KW-0964">Secreted</keyword>
<name>A0A1J3FDL6_NOCCA</name>
<evidence type="ECO:0000313" key="9">
    <source>
        <dbReference type="EMBL" id="JAU61840.1"/>
    </source>
</evidence>
<evidence type="ECO:0000256" key="7">
    <source>
        <dbReference type="SAM" id="SignalP"/>
    </source>
</evidence>
<dbReference type="GO" id="GO:0019722">
    <property type="term" value="P:calcium-mediated signaling"/>
    <property type="evidence" value="ECO:0007669"/>
    <property type="project" value="TreeGrafter"/>
</dbReference>
<evidence type="ECO:0000256" key="2">
    <source>
        <dbReference type="ARBA" id="ARBA00009178"/>
    </source>
</evidence>
<evidence type="ECO:0000256" key="5">
    <source>
        <dbReference type="ARBA" id="ARBA00022729"/>
    </source>
</evidence>
<dbReference type="EMBL" id="GEVL01015501">
    <property type="protein sequence ID" value="JAU61840.1"/>
    <property type="molecule type" value="Transcribed_RNA"/>
</dbReference>
<organism evidence="8">
    <name type="scientific">Noccaea caerulescens</name>
    <name type="common">Alpine penny-cress</name>
    <name type="synonym">Thlaspi caerulescens</name>
    <dbReference type="NCBI Taxonomy" id="107243"/>
    <lineage>
        <taxon>Eukaryota</taxon>
        <taxon>Viridiplantae</taxon>
        <taxon>Streptophyta</taxon>
        <taxon>Embryophyta</taxon>
        <taxon>Tracheophyta</taxon>
        <taxon>Spermatophyta</taxon>
        <taxon>Magnoliopsida</taxon>
        <taxon>eudicotyledons</taxon>
        <taxon>Gunneridae</taxon>
        <taxon>Pentapetalae</taxon>
        <taxon>rosids</taxon>
        <taxon>malvids</taxon>
        <taxon>Brassicales</taxon>
        <taxon>Brassicaceae</taxon>
        <taxon>Coluteocarpeae</taxon>
        <taxon>Noccaea</taxon>
    </lineage>
</organism>
<keyword evidence="4" id="KW-0372">Hormone</keyword>
<evidence type="ECO:0000256" key="4">
    <source>
        <dbReference type="ARBA" id="ARBA00022702"/>
    </source>
</evidence>
<feature type="chain" id="PRO_5009621624" evidence="7">
    <location>
        <begin position="26"/>
        <end position="120"/>
    </location>
</feature>
<dbReference type="GO" id="GO:0040008">
    <property type="term" value="P:regulation of growth"/>
    <property type="evidence" value="ECO:0007669"/>
    <property type="project" value="UniProtKB-ARBA"/>
</dbReference>
<protein>
    <submittedName>
        <fullName evidence="8">Protein RALF-like 32</fullName>
    </submittedName>
</protein>
<feature type="signal peptide" evidence="7">
    <location>
        <begin position="1"/>
        <end position="25"/>
    </location>
</feature>
<proteinExistence type="inferred from homology"/>